<keyword evidence="7 8" id="KW-0119">Carbohydrate metabolism</keyword>
<dbReference type="GO" id="GO:0004856">
    <property type="term" value="F:D-xylulokinase activity"/>
    <property type="evidence" value="ECO:0007669"/>
    <property type="project" value="UniProtKB-UniRule"/>
</dbReference>
<comment type="function">
    <text evidence="8">Catalyzes the phosphorylation of D-xylulose to D-xylulose 5-phosphate.</text>
</comment>
<feature type="domain" description="Carbohydrate kinase FGGY N-terminal" evidence="11">
    <location>
        <begin position="1"/>
        <end position="243"/>
    </location>
</feature>
<dbReference type="InterPro" id="IPR050406">
    <property type="entry name" value="FGGY_Carb_Kinase"/>
</dbReference>
<feature type="domain" description="Carbohydrate kinase FGGY C-terminal" evidence="12">
    <location>
        <begin position="253"/>
        <end position="437"/>
    </location>
</feature>
<dbReference type="GO" id="GO:0005524">
    <property type="term" value="F:ATP binding"/>
    <property type="evidence" value="ECO:0007669"/>
    <property type="project" value="UniProtKB-UniRule"/>
</dbReference>
<dbReference type="PROSITE" id="PS00933">
    <property type="entry name" value="FGGY_KINASES_1"/>
    <property type="match status" value="1"/>
</dbReference>
<dbReference type="Gene3D" id="3.30.420.40">
    <property type="match status" value="2"/>
</dbReference>
<keyword evidence="3 8" id="KW-0808">Transferase</keyword>
<dbReference type="EMBL" id="LBJQ01000094">
    <property type="protein sequence ID" value="RXH21717.1"/>
    <property type="molecule type" value="Genomic_DNA"/>
</dbReference>
<sequence length="484" mass="50607">MYLGLDIGTSGVKAVLVSEAGAVVATATRELALSHPAPLWSEQDPDSWVDATIGAVDDLAARLPREIAQVAGIGLSGQMHGATLLDEDGKPLRPAILWNDGRSQAECAVLERRCPSLHAIAGNLAMPGFTAPKLLWIARHEPKIFERVAKVLLPKAYVRYRLTGEMVEDMSDAAGTLWLDVGQRRWSALLLHATGLDLHHMPRLVEGSAASAVLAPDYAQRWGMRKDVVVAGGAGDNAASAIGLGAIAPGDAFLSLGTSGVLFRVTDRFAPAPASAVHAFCHALPGLWHQMGVMLSAAASLAWLAGVMETPAAALLAPLGERVDAPSPIRFLPYLDGERTPHNDAAASGAFVGLRAATGRTQIVQAVLEGVAFAARDNLAALSAASGPISEVDLVGGGSRSPLWAQICADVLGIPVHRAEEGEVGAALGAARLGRLAATGESAAAVCTRPRRLASFTPRASVASAYDEAYRRWRALYPALKESL</sequence>
<evidence type="ECO:0000259" key="12">
    <source>
        <dbReference type="Pfam" id="PF02782"/>
    </source>
</evidence>
<dbReference type="Pfam" id="PF02782">
    <property type="entry name" value="FGGY_C"/>
    <property type="match status" value="1"/>
</dbReference>
<dbReference type="InterPro" id="IPR018484">
    <property type="entry name" value="FGGY_N"/>
</dbReference>
<dbReference type="CDD" id="cd07808">
    <property type="entry name" value="ASKHA_NBD_FGGY_EcXK-like"/>
    <property type="match status" value="1"/>
</dbReference>
<dbReference type="OrthoDB" id="9805576at2"/>
<dbReference type="RefSeq" id="WP_128922966.1">
    <property type="nucleotide sequence ID" value="NZ_LBJC01000024.1"/>
</dbReference>
<dbReference type="AlphaFoldDB" id="A0A4Q0RRU6"/>
<name>A0A4Q0RRU6_9BRAD</name>
<evidence type="ECO:0000256" key="7">
    <source>
        <dbReference type="ARBA" id="ARBA00023277"/>
    </source>
</evidence>
<gene>
    <name evidence="8 10" type="primary">xylB</name>
    <name evidence="13" type="ORF">XH99_37620</name>
</gene>
<feature type="active site" description="Proton acceptor" evidence="8">
    <location>
        <position position="236"/>
    </location>
</feature>
<keyword evidence="4 8" id="KW-0547">Nucleotide-binding</keyword>
<dbReference type="Pfam" id="PF00370">
    <property type="entry name" value="FGGY_N"/>
    <property type="match status" value="1"/>
</dbReference>
<comment type="caution">
    <text evidence="13">The sequence shown here is derived from an EMBL/GenBank/DDBJ whole genome shotgun (WGS) entry which is preliminary data.</text>
</comment>
<evidence type="ECO:0000256" key="4">
    <source>
        <dbReference type="ARBA" id="ARBA00022741"/>
    </source>
</evidence>
<dbReference type="InterPro" id="IPR006000">
    <property type="entry name" value="Xylulokinase"/>
</dbReference>
<comment type="similarity">
    <text evidence="1 8 9">Belongs to the FGGY kinase family.</text>
</comment>
<evidence type="ECO:0000256" key="3">
    <source>
        <dbReference type="ARBA" id="ARBA00022679"/>
    </source>
</evidence>
<dbReference type="GO" id="GO:0005998">
    <property type="term" value="P:xylulose catabolic process"/>
    <property type="evidence" value="ECO:0007669"/>
    <property type="project" value="UniProtKB-UniRule"/>
</dbReference>
<evidence type="ECO:0000256" key="5">
    <source>
        <dbReference type="ARBA" id="ARBA00022777"/>
    </source>
</evidence>
<evidence type="ECO:0000256" key="9">
    <source>
        <dbReference type="RuleBase" id="RU003733"/>
    </source>
</evidence>
<dbReference type="Proteomes" id="UP000289546">
    <property type="component" value="Unassembled WGS sequence"/>
</dbReference>
<dbReference type="SUPFAM" id="SSF53067">
    <property type="entry name" value="Actin-like ATPase domain"/>
    <property type="match status" value="2"/>
</dbReference>
<evidence type="ECO:0000259" key="11">
    <source>
        <dbReference type="Pfam" id="PF00370"/>
    </source>
</evidence>
<dbReference type="InterPro" id="IPR000577">
    <property type="entry name" value="Carb_kinase_FGGY"/>
</dbReference>
<dbReference type="EC" id="2.7.1.17" evidence="8 10"/>
<keyword evidence="5 8" id="KW-0418">Kinase</keyword>
<evidence type="ECO:0000313" key="14">
    <source>
        <dbReference type="Proteomes" id="UP000289546"/>
    </source>
</evidence>
<comment type="catalytic activity">
    <reaction evidence="8 10">
        <text>D-xylulose + ATP = D-xylulose 5-phosphate + ADP + H(+)</text>
        <dbReference type="Rhea" id="RHEA:10964"/>
        <dbReference type="ChEBI" id="CHEBI:15378"/>
        <dbReference type="ChEBI" id="CHEBI:17140"/>
        <dbReference type="ChEBI" id="CHEBI:30616"/>
        <dbReference type="ChEBI" id="CHEBI:57737"/>
        <dbReference type="ChEBI" id="CHEBI:456216"/>
        <dbReference type="EC" id="2.7.1.17"/>
    </reaction>
</comment>
<dbReference type="InterPro" id="IPR043129">
    <property type="entry name" value="ATPase_NBD"/>
</dbReference>
<evidence type="ECO:0000256" key="2">
    <source>
        <dbReference type="ARBA" id="ARBA00022629"/>
    </source>
</evidence>
<dbReference type="PANTHER" id="PTHR43095:SF6">
    <property type="entry name" value="XYLULOSE KINASE"/>
    <property type="match status" value="1"/>
</dbReference>
<protein>
    <recommendedName>
        <fullName evidence="8 10">Xylulose kinase</fullName>
        <shortName evidence="8 10">Xylulokinase</shortName>
        <ecNumber evidence="8 10">2.7.1.17</ecNumber>
    </recommendedName>
</protein>
<dbReference type="InterPro" id="IPR018483">
    <property type="entry name" value="Carb_kinase_FGGY_CS"/>
</dbReference>
<dbReference type="HAMAP" id="MF_02220">
    <property type="entry name" value="XylB"/>
    <property type="match status" value="1"/>
</dbReference>
<evidence type="ECO:0000256" key="10">
    <source>
        <dbReference type="RuleBase" id="RU364073"/>
    </source>
</evidence>
<evidence type="ECO:0000313" key="13">
    <source>
        <dbReference type="EMBL" id="RXH21717.1"/>
    </source>
</evidence>
<evidence type="ECO:0000256" key="8">
    <source>
        <dbReference type="HAMAP-Rule" id="MF_02220"/>
    </source>
</evidence>
<evidence type="ECO:0000256" key="6">
    <source>
        <dbReference type="ARBA" id="ARBA00022840"/>
    </source>
</evidence>
<evidence type="ECO:0000256" key="1">
    <source>
        <dbReference type="ARBA" id="ARBA00009156"/>
    </source>
</evidence>
<feature type="site" description="Important for activity" evidence="8">
    <location>
        <position position="6"/>
    </location>
</feature>
<keyword evidence="2 8" id="KW-0859">Xylose metabolism</keyword>
<keyword evidence="6 8" id="KW-0067">ATP-binding</keyword>
<dbReference type="PANTHER" id="PTHR43095">
    <property type="entry name" value="SUGAR KINASE"/>
    <property type="match status" value="1"/>
</dbReference>
<feature type="binding site" evidence="8">
    <location>
        <begin position="79"/>
        <end position="80"/>
    </location>
    <ligand>
        <name>substrate</name>
    </ligand>
</feature>
<organism evidence="13 14">
    <name type="scientific">Bradyrhizobium nanningense</name>
    <dbReference type="NCBI Taxonomy" id="1325118"/>
    <lineage>
        <taxon>Bacteria</taxon>
        <taxon>Pseudomonadati</taxon>
        <taxon>Pseudomonadota</taxon>
        <taxon>Alphaproteobacteria</taxon>
        <taxon>Hyphomicrobiales</taxon>
        <taxon>Nitrobacteraceae</taxon>
        <taxon>Bradyrhizobium</taxon>
    </lineage>
</organism>
<dbReference type="GO" id="GO:0042732">
    <property type="term" value="P:D-xylose metabolic process"/>
    <property type="evidence" value="ECO:0007669"/>
    <property type="project" value="UniProtKB-KW"/>
</dbReference>
<dbReference type="NCBIfam" id="TIGR01312">
    <property type="entry name" value="XylB"/>
    <property type="match status" value="1"/>
</dbReference>
<dbReference type="InterPro" id="IPR018485">
    <property type="entry name" value="FGGY_C"/>
</dbReference>
<reference evidence="13 14" key="1">
    <citation type="submission" date="2015-04" db="EMBL/GenBank/DDBJ databases">
        <title>Comparative genomics of rhizobia nodulating Arachis hypogaea in China.</title>
        <authorList>
            <person name="Li Y."/>
        </authorList>
    </citation>
    <scope>NUCLEOTIDE SEQUENCE [LARGE SCALE GENOMIC DNA]</scope>
    <source>
        <strain evidence="13 14">CCBAU 51757</strain>
    </source>
</reference>
<keyword evidence="14" id="KW-1185">Reference proteome</keyword>
<dbReference type="PROSITE" id="PS00445">
    <property type="entry name" value="FGGY_KINASES_2"/>
    <property type="match status" value="1"/>
</dbReference>
<accession>A0A4Q0RRU6</accession>
<proteinExistence type="inferred from homology"/>
<dbReference type="PIRSF" id="PIRSF000538">
    <property type="entry name" value="GlpK"/>
    <property type="match status" value="1"/>
</dbReference>